<dbReference type="InterPro" id="IPR053150">
    <property type="entry name" value="Teicoplanin_resist-assoc"/>
</dbReference>
<protein>
    <recommendedName>
        <fullName evidence="2">VanZ-like domain-containing protein</fullName>
    </recommendedName>
</protein>
<dbReference type="RefSeq" id="WP_094253485.1">
    <property type="nucleotide sequence ID" value="NZ_JBHLXL010000002.1"/>
</dbReference>
<dbReference type="PANTHER" id="PTHR36834:SF1">
    <property type="entry name" value="INTEGRAL MEMBRANE PROTEIN"/>
    <property type="match status" value="1"/>
</dbReference>
<dbReference type="PANTHER" id="PTHR36834">
    <property type="entry name" value="MEMBRANE PROTEIN-RELATED"/>
    <property type="match status" value="1"/>
</dbReference>
<dbReference type="OrthoDB" id="4822551at2"/>
<keyword evidence="1" id="KW-0472">Membrane</keyword>
<keyword evidence="1" id="KW-0812">Transmembrane</keyword>
<gene>
    <name evidence="3" type="ORF">CGZ90_15765</name>
</gene>
<feature type="transmembrane region" description="Helical" evidence="1">
    <location>
        <begin position="65"/>
        <end position="86"/>
    </location>
</feature>
<feature type="transmembrane region" description="Helical" evidence="1">
    <location>
        <begin position="21"/>
        <end position="45"/>
    </location>
</feature>
<dbReference type="InterPro" id="IPR006976">
    <property type="entry name" value="VanZ-like"/>
</dbReference>
<feature type="domain" description="VanZ-like" evidence="2">
    <location>
        <begin position="24"/>
        <end position="144"/>
    </location>
</feature>
<dbReference type="AlphaFoldDB" id="A0A235F5E5"/>
<dbReference type="EMBL" id="NOII01000011">
    <property type="protein sequence ID" value="OYD56469.1"/>
    <property type="molecule type" value="Genomic_DNA"/>
</dbReference>
<evidence type="ECO:0000313" key="4">
    <source>
        <dbReference type="Proteomes" id="UP000215059"/>
    </source>
</evidence>
<dbReference type="Proteomes" id="UP000215059">
    <property type="component" value="Unassembled WGS sequence"/>
</dbReference>
<name>A0A235F5E5_9BACL</name>
<keyword evidence="1" id="KW-1133">Transmembrane helix</keyword>
<organism evidence="3 4">
    <name type="scientific">Fictibacillus aquaticus</name>
    <dbReference type="NCBI Taxonomy" id="2021314"/>
    <lineage>
        <taxon>Bacteria</taxon>
        <taxon>Bacillati</taxon>
        <taxon>Bacillota</taxon>
        <taxon>Bacilli</taxon>
        <taxon>Bacillales</taxon>
        <taxon>Fictibacillaceae</taxon>
        <taxon>Fictibacillus</taxon>
    </lineage>
</organism>
<dbReference type="Pfam" id="PF04892">
    <property type="entry name" value="VanZ"/>
    <property type="match status" value="1"/>
</dbReference>
<feature type="transmembrane region" description="Helical" evidence="1">
    <location>
        <begin position="127"/>
        <end position="151"/>
    </location>
</feature>
<comment type="caution">
    <text evidence="3">The sequence shown here is derived from an EMBL/GenBank/DDBJ whole genome shotgun (WGS) entry which is preliminary data.</text>
</comment>
<proteinExistence type="predicted"/>
<evidence type="ECO:0000259" key="2">
    <source>
        <dbReference type="Pfam" id="PF04892"/>
    </source>
</evidence>
<feature type="transmembrane region" description="Helical" evidence="1">
    <location>
        <begin position="98"/>
        <end position="115"/>
    </location>
</feature>
<accession>A0A235F5E5</accession>
<sequence>MSSKTVKQKKAVRIFWRWIGLLLFLCYLSGLIYATLFTYNHYAYGKSLNLVLFDSIRLMWDSRDYMLIFKNIIGNVMLFFPLGFLLPLISRKLSSWRAMFLIGFGTSGIIEVLQYQYAQRIFDIDDILLNGIGTMIGLLIFKICALFFRIIERNFSRKK</sequence>
<keyword evidence="4" id="KW-1185">Reference proteome</keyword>
<reference evidence="3 4" key="1">
    <citation type="submission" date="2017-07" db="EMBL/GenBank/DDBJ databases">
        <title>Fictibacillus sp. nov. GDSW-R2A3 Genome sequencing and assembly.</title>
        <authorList>
            <person name="Mayilraj S."/>
        </authorList>
    </citation>
    <scope>NUCLEOTIDE SEQUENCE [LARGE SCALE GENOMIC DNA]</scope>
    <source>
        <strain evidence="3 4">GDSW-R2A3</strain>
    </source>
</reference>
<evidence type="ECO:0000256" key="1">
    <source>
        <dbReference type="SAM" id="Phobius"/>
    </source>
</evidence>
<evidence type="ECO:0000313" key="3">
    <source>
        <dbReference type="EMBL" id="OYD56469.1"/>
    </source>
</evidence>